<feature type="compositionally biased region" description="Low complexity" evidence="2">
    <location>
        <begin position="180"/>
        <end position="216"/>
    </location>
</feature>
<reference evidence="5" key="1">
    <citation type="submission" date="2025-08" db="UniProtKB">
        <authorList>
            <consortium name="RefSeq"/>
        </authorList>
    </citation>
    <scope>IDENTIFICATION</scope>
</reference>
<feature type="compositionally biased region" description="Basic residues" evidence="2">
    <location>
        <begin position="16"/>
        <end position="28"/>
    </location>
</feature>
<dbReference type="InterPro" id="IPR051067">
    <property type="entry name" value="NHER"/>
</dbReference>
<dbReference type="KEGG" id="hazt:108665249"/>
<dbReference type="GO" id="GO:0072659">
    <property type="term" value="P:protein localization to plasma membrane"/>
    <property type="evidence" value="ECO:0007669"/>
    <property type="project" value="TreeGrafter"/>
</dbReference>
<dbReference type="PROSITE" id="PS50106">
    <property type="entry name" value="PDZ"/>
    <property type="match status" value="1"/>
</dbReference>
<keyword evidence="1" id="KW-0677">Repeat</keyword>
<feature type="compositionally biased region" description="Basic and acidic residues" evidence="2">
    <location>
        <begin position="29"/>
        <end position="46"/>
    </location>
</feature>
<dbReference type="AlphaFoldDB" id="A0A8B7N2N3"/>
<dbReference type="InterPro" id="IPR036034">
    <property type="entry name" value="PDZ_sf"/>
</dbReference>
<accession>A0A8B7N2N3</accession>
<dbReference type="CDD" id="cd06747">
    <property type="entry name" value="PDZ_MYO18-like"/>
    <property type="match status" value="1"/>
</dbReference>
<dbReference type="GO" id="GO:0016324">
    <property type="term" value="C:apical plasma membrane"/>
    <property type="evidence" value="ECO:0007669"/>
    <property type="project" value="TreeGrafter"/>
</dbReference>
<dbReference type="Proteomes" id="UP000694843">
    <property type="component" value="Unplaced"/>
</dbReference>
<dbReference type="SUPFAM" id="SSF50156">
    <property type="entry name" value="PDZ domain-like"/>
    <property type="match status" value="1"/>
</dbReference>
<evidence type="ECO:0000256" key="2">
    <source>
        <dbReference type="SAM" id="MobiDB-lite"/>
    </source>
</evidence>
<sequence length="443" mass="48965">MFGFMKKDKDREDDKKKKKEKKDSKRSKERPGMTREELWRLDEARKSLTGKGKKKKEEKLPSGITADYMDQFLSGLQKNSDPDIAAANTFREIRERYEAMASASGVQSDSSSDGVSLQSLRAYMSQHASPPKRGILKGGGSTEYQGVQGNIDDDASLMLNTNYNEIYENFTQRQLDRAESQSSVQDRSSLSSPQRVSNGSLSLSPRSPLSPTLLSPSGSHPLGALISTNMLSQIVNREQPPPLPSSLSSTMHPHAPAMTYQMHNFTGGMPVGESAGMSHHSMKNFDADLCLPALIPYELPPPRTLAIDRLPAGDFGFSLRRTQVLERVANRPPTKRTIIFAEPGSVGRTNTTGLLPGDRLLQVNGISVENKSREEIIELIKASADYVTLMVQPVKELSELSVRQCVDGRQVALNDDQIHDGTLRRQPKHSRNVPLIRTSGPRP</sequence>
<feature type="non-terminal residue" evidence="5">
    <location>
        <position position="443"/>
    </location>
</feature>
<dbReference type="Gene3D" id="2.30.42.10">
    <property type="match status" value="1"/>
</dbReference>
<proteinExistence type="predicted"/>
<dbReference type="GO" id="GO:0043495">
    <property type="term" value="F:protein-membrane adaptor activity"/>
    <property type="evidence" value="ECO:0007669"/>
    <property type="project" value="TreeGrafter"/>
</dbReference>
<feature type="region of interest" description="Disordered" evidence="2">
    <location>
        <begin position="422"/>
        <end position="443"/>
    </location>
</feature>
<dbReference type="OrthoDB" id="445896at2759"/>
<dbReference type="RefSeq" id="XP_018007474.1">
    <property type="nucleotide sequence ID" value="XM_018151985.2"/>
</dbReference>
<evidence type="ECO:0000256" key="1">
    <source>
        <dbReference type="ARBA" id="ARBA00022737"/>
    </source>
</evidence>
<dbReference type="PANTHER" id="PTHR14191">
    <property type="entry name" value="PDZ DOMAIN CONTAINING PROTEIN"/>
    <property type="match status" value="1"/>
</dbReference>
<dbReference type="Pfam" id="PF00595">
    <property type="entry name" value="PDZ"/>
    <property type="match status" value="1"/>
</dbReference>
<protein>
    <submittedName>
        <fullName evidence="5">Uncharacterized protein LOC108665249</fullName>
    </submittedName>
</protein>
<dbReference type="OMA" id="ESAGMSH"/>
<dbReference type="FunFam" id="2.30.42.10:FF:000059">
    <property type="entry name" value="unconventional myosin-XVIIIa isoform X1"/>
    <property type="match status" value="1"/>
</dbReference>
<dbReference type="GeneID" id="108665249"/>
<evidence type="ECO:0000259" key="3">
    <source>
        <dbReference type="PROSITE" id="PS50106"/>
    </source>
</evidence>
<keyword evidence="4" id="KW-1185">Reference proteome</keyword>
<dbReference type="InterPro" id="IPR001478">
    <property type="entry name" value="PDZ"/>
</dbReference>
<dbReference type="SMART" id="SM00228">
    <property type="entry name" value="PDZ"/>
    <property type="match status" value="1"/>
</dbReference>
<feature type="domain" description="PDZ" evidence="3">
    <location>
        <begin position="304"/>
        <end position="395"/>
    </location>
</feature>
<feature type="compositionally biased region" description="Basic and acidic residues" evidence="2">
    <location>
        <begin position="1"/>
        <end position="15"/>
    </location>
</feature>
<organism evidence="4 5">
    <name type="scientific">Hyalella azteca</name>
    <name type="common">Amphipod</name>
    <dbReference type="NCBI Taxonomy" id="294128"/>
    <lineage>
        <taxon>Eukaryota</taxon>
        <taxon>Metazoa</taxon>
        <taxon>Ecdysozoa</taxon>
        <taxon>Arthropoda</taxon>
        <taxon>Crustacea</taxon>
        <taxon>Multicrustacea</taxon>
        <taxon>Malacostraca</taxon>
        <taxon>Eumalacostraca</taxon>
        <taxon>Peracarida</taxon>
        <taxon>Amphipoda</taxon>
        <taxon>Senticaudata</taxon>
        <taxon>Talitrida</taxon>
        <taxon>Talitroidea</taxon>
        <taxon>Hyalellidae</taxon>
        <taxon>Hyalella</taxon>
    </lineage>
</organism>
<evidence type="ECO:0000313" key="4">
    <source>
        <dbReference type="Proteomes" id="UP000694843"/>
    </source>
</evidence>
<name>A0A8B7N2N3_HYAAZ</name>
<dbReference type="PANTHER" id="PTHR14191:SF3">
    <property type="entry name" value="NA(+)_H(+) EXCHANGE REGULATORY COFACTOR-LIKE PROTEIN NRFL-1"/>
    <property type="match status" value="1"/>
</dbReference>
<evidence type="ECO:0000313" key="5">
    <source>
        <dbReference type="RefSeq" id="XP_018007474.1"/>
    </source>
</evidence>
<feature type="region of interest" description="Disordered" evidence="2">
    <location>
        <begin position="177"/>
        <end position="216"/>
    </location>
</feature>
<gene>
    <name evidence="5" type="primary">LOC108665249</name>
</gene>
<feature type="region of interest" description="Disordered" evidence="2">
    <location>
        <begin position="1"/>
        <end position="64"/>
    </location>
</feature>